<protein>
    <submittedName>
        <fullName evidence="1">P4H5 protein</fullName>
    </submittedName>
</protein>
<evidence type="ECO:0000313" key="1">
    <source>
        <dbReference type="EMBL" id="CAE7209247.1"/>
    </source>
</evidence>
<accession>A0A812JHQ1</accession>
<dbReference type="SUPFAM" id="SSF56784">
    <property type="entry name" value="HAD-like"/>
    <property type="match status" value="1"/>
</dbReference>
<dbReference type="AlphaFoldDB" id="A0A812JHQ1"/>
<keyword evidence="2" id="KW-1185">Reference proteome</keyword>
<dbReference type="EMBL" id="CAJNIZ010002319">
    <property type="protein sequence ID" value="CAE7209247.1"/>
    <property type="molecule type" value="Genomic_DNA"/>
</dbReference>
<proteinExistence type="predicted"/>
<evidence type="ECO:0000313" key="2">
    <source>
        <dbReference type="Proteomes" id="UP000649617"/>
    </source>
</evidence>
<comment type="caution">
    <text evidence="1">The sequence shown here is derived from an EMBL/GenBank/DDBJ whole genome shotgun (WGS) entry which is preliminary data.</text>
</comment>
<name>A0A812JHQ1_SYMPI</name>
<dbReference type="OrthoDB" id="407973at2759"/>
<reference evidence="1" key="1">
    <citation type="submission" date="2021-02" db="EMBL/GenBank/DDBJ databases">
        <authorList>
            <person name="Dougan E. K."/>
            <person name="Rhodes N."/>
            <person name="Thang M."/>
            <person name="Chan C."/>
        </authorList>
    </citation>
    <scope>NUCLEOTIDE SEQUENCE</scope>
</reference>
<feature type="non-terminal residue" evidence="1">
    <location>
        <position position="1"/>
    </location>
</feature>
<dbReference type="Proteomes" id="UP000649617">
    <property type="component" value="Unassembled WGS sequence"/>
</dbReference>
<organism evidence="1 2">
    <name type="scientific">Symbiodinium pilosum</name>
    <name type="common">Dinoflagellate</name>
    <dbReference type="NCBI Taxonomy" id="2952"/>
    <lineage>
        <taxon>Eukaryota</taxon>
        <taxon>Sar</taxon>
        <taxon>Alveolata</taxon>
        <taxon>Dinophyceae</taxon>
        <taxon>Suessiales</taxon>
        <taxon>Symbiodiniaceae</taxon>
        <taxon>Symbiodinium</taxon>
    </lineage>
</organism>
<gene>
    <name evidence="1" type="primary">P4H5</name>
    <name evidence="1" type="ORF">SPIL2461_LOCUS2191</name>
</gene>
<sequence length="208" mass="22539">NASWTQTVQKVANFTEYVRNNFDAFRSSLRGILGNSAERVRNSTNETVKGGSCLCIFDVDRTLTGRQGDTHRCPGNRVIWGTYDDAYGGGSLTLSQLGQSLWQTFCGSCHVRAITAHPHRRPNLPVSESVVGCHGHCKAHHASRLASELGVSKSNVYMFDDKASNINPFHGTGMNAHQVSCGSREGSHGLCGATLGEIRNSRGVTTCR</sequence>
<dbReference type="InterPro" id="IPR036412">
    <property type="entry name" value="HAD-like_sf"/>
</dbReference>